<dbReference type="AlphaFoldDB" id="A0A550CS43"/>
<feature type="region of interest" description="Disordered" evidence="1">
    <location>
        <begin position="131"/>
        <end position="163"/>
    </location>
</feature>
<comment type="caution">
    <text evidence="2">The sequence shown here is derived from an EMBL/GenBank/DDBJ whole genome shotgun (WGS) entry which is preliminary data.</text>
</comment>
<evidence type="ECO:0000313" key="2">
    <source>
        <dbReference type="EMBL" id="TRM67610.1"/>
    </source>
</evidence>
<dbReference type="EMBL" id="VDMD01000002">
    <property type="protein sequence ID" value="TRM67610.1"/>
    <property type="molecule type" value="Genomic_DNA"/>
</dbReference>
<feature type="region of interest" description="Disordered" evidence="1">
    <location>
        <begin position="251"/>
        <end position="317"/>
    </location>
</feature>
<feature type="compositionally biased region" description="Low complexity" evidence="1">
    <location>
        <begin position="143"/>
        <end position="162"/>
    </location>
</feature>
<sequence>MSIRPDALIELAMAPPIPYLASLVLVICISLPVLAMPFWESGVRQTSDSSLAGQLSYLIANVPQYQPRAAHSKHLAPAVSGLPGNITLVSGSAQPGLFYLYRHQLYNYVNETCIYPVSAVNVSTASVSGNTGAASNTGVNNKAGATTATTATSPRASASTFAADDRSQLAANDRLHHVYTTASNTDEPLQLVIGEHQDAVHGGRWRWADTRLMYDLGTRTNRGLFYTCPDLGAQGNPAGVFMNMQEERTLKGDGDRGSVAGGDAPGGRLPCDDWRDGASAAPIAHPRSSGARDDGGGRLREGSGMAGRAAGGQLVNN</sequence>
<organism evidence="2 3">
    <name type="scientific">Schizophyllum amplum</name>
    <dbReference type="NCBI Taxonomy" id="97359"/>
    <lineage>
        <taxon>Eukaryota</taxon>
        <taxon>Fungi</taxon>
        <taxon>Dikarya</taxon>
        <taxon>Basidiomycota</taxon>
        <taxon>Agaricomycotina</taxon>
        <taxon>Agaricomycetes</taxon>
        <taxon>Agaricomycetidae</taxon>
        <taxon>Agaricales</taxon>
        <taxon>Schizophyllaceae</taxon>
        <taxon>Schizophyllum</taxon>
    </lineage>
</organism>
<keyword evidence="3" id="KW-1185">Reference proteome</keyword>
<accession>A0A550CS43</accession>
<feature type="compositionally biased region" description="Basic and acidic residues" evidence="1">
    <location>
        <begin position="290"/>
        <end position="301"/>
    </location>
</feature>
<evidence type="ECO:0000256" key="1">
    <source>
        <dbReference type="SAM" id="MobiDB-lite"/>
    </source>
</evidence>
<dbReference type="OrthoDB" id="3229881at2759"/>
<dbReference type="Proteomes" id="UP000320762">
    <property type="component" value="Unassembled WGS sequence"/>
</dbReference>
<reference evidence="2 3" key="1">
    <citation type="journal article" date="2019" name="New Phytol.">
        <title>Comparative genomics reveals unique wood-decay strategies and fruiting body development in the Schizophyllaceae.</title>
        <authorList>
            <person name="Almasi E."/>
            <person name="Sahu N."/>
            <person name="Krizsan K."/>
            <person name="Balint B."/>
            <person name="Kovacs G.M."/>
            <person name="Kiss B."/>
            <person name="Cseklye J."/>
            <person name="Drula E."/>
            <person name="Henrissat B."/>
            <person name="Nagy I."/>
            <person name="Chovatia M."/>
            <person name="Adam C."/>
            <person name="LaButti K."/>
            <person name="Lipzen A."/>
            <person name="Riley R."/>
            <person name="Grigoriev I.V."/>
            <person name="Nagy L.G."/>
        </authorList>
    </citation>
    <scope>NUCLEOTIDE SEQUENCE [LARGE SCALE GENOMIC DNA]</scope>
    <source>
        <strain evidence="2 3">NL-1724</strain>
    </source>
</reference>
<evidence type="ECO:0000313" key="3">
    <source>
        <dbReference type="Proteomes" id="UP000320762"/>
    </source>
</evidence>
<protein>
    <submittedName>
        <fullName evidence="2">Uncharacterized protein</fullName>
    </submittedName>
</protein>
<proteinExistence type="predicted"/>
<name>A0A550CS43_9AGAR</name>
<gene>
    <name evidence="2" type="ORF">BD626DRAFT_626039</name>
</gene>